<sequence length="177" mass="20288">MSPIELLCLSISMAGGHMLLVTNIIVRHLELLLGDPDIDIFISLAFATTWILRYKTLYRVQDELERQVLDKAILDQHHDFDLDSPTPSLAYWISRICLLAENQNILFLERSNSGALVHFCSTAADYHLKINSLIIGMQIIKGCWEYFLGFFHTCALHHWFSIVPFCLHNALLPISDF</sequence>
<dbReference type="AlphaFoldDB" id="A0AAD5PI05"/>
<protein>
    <submittedName>
        <fullName evidence="1">Uncharacterized protein</fullName>
    </submittedName>
</protein>
<name>A0AAD5PI05_9FUNG</name>
<keyword evidence="2" id="KW-1185">Reference proteome</keyword>
<evidence type="ECO:0000313" key="1">
    <source>
        <dbReference type="EMBL" id="KAI9273046.1"/>
    </source>
</evidence>
<dbReference type="EMBL" id="JAIXMP010000005">
    <property type="protein sequence ID" value="KAI9273046.1"/>
    <property type="molecule type" value="Genomic_DNA"/>
</dbReference>
<accession>A0AAD5PI05</accession>
<reference evidence="1" key="1">
    <citation type="journal article" date="2022" name="IScience">
        <title>Evolution of zygomycete secretomes and the origins of terrestrial fungal ecologies.</title>
        <authorList>
            <person name="Chang Y."/>
            <person name="Wang Y."/>
            <person name="Mondo S."/>
            <person name="Ahrendt S."/>
            <person name="Andreopoulos W."/>
            <person name="Barry K."/>
            <person name="Beard J."/>
            <person name="Benny G.L."/>
            <person name="Blankenship S."/>
            <person name="Bonito G."/>
            <person name="Cuomo C."/>
            <person name="Desiro A."/>
            <person name="Gervers K.A."/>
            <person name="Hundley H."/>
            <person name="Kuo A."/>
            <person name="LaButti K."/>
            <person name="Lang B.F."/>
            <person name="Lipzen A."/>
            <person name="O'Donnell K."/>
            <person name="Pangilinan J."/>
            <person name="Reynolds N."/>
            <person name="Sandor L."/>
            <person name="Smith M.E."/>
            <person name="Tsang A."/>
            <person name="Grigoriev I.V."/>
            <person name="Stajich J.E."/>
            <person name="Spatafora J.W."/>
        </authorList>
    </citation>
    <scope>NUCLEOTIDE SEQUENCE</scope>
    <source>
        <strain evidence="1">RSA 2281</strain>
    </source>
</reference>
<gene>
    <name evidence="1" type="ORF">BDA99DRAFT_533869</name>
</gene>
<proteinExistence type="predicted"/>
<dbReference type="Proteomes" id="UP001209540">
    <property type="component" value="Unassembled WGS sequence"/>
</dbReference>
<evidence type="ECO:0000313" key="2">
    <source>
        <dbReference type="Proteomes" id="UP001209540"/>
    </source>
</evidence>
<comment type="caution">
    <text evidence="1">The sequence shown here is derived from an EMBL/GenBank/DDBJ whole genome shotgun (WGS) entry which is preliminary data.</text>
</comment>
<organism evidence="1 2">
    <name type="scientific">Phascolomyces articulosus</name>
    <dbReference type="NCBI Taxonomy" id="60185"/>
    <lineage>
        <taxon>Eukaryota</taxon>
        <taxon>Fungi</taxon>
        <taxon>Fungi incertae sedis</taxon>
        <taxon>Mucoromycota</taxon>
        <taxon>Mucoromycotina</taxon>
        <taxon>Mucoromycetes</taxon>
        <taxon>Mucorales</taxon>
        <taxon>Lichtheimiaceae</taxon>
        <taxon>Phascolomyces</taxon>
    </lineage>
</organism>
<reference evidence="1" key="2">
    <citation type="submission" date="2023-02" db="EMBL/GenBank/DDBJ databases">
        <authorList>
            <consortium name="DOE Joint Genome Institute"/>
            <person name="Mondo S.J."/>
            <person name="Chang Y."/>
            <person name="Wang Y."/>
            <person name="Ahrendt S."/>
            <person name="Andreopoulos W."/>
            <person name="Barry K."/>
            <person name="Beard J."/>
            <person name="Benny G.L."/>
            <person name="Blankenship S."/>
            <person name="Bonito G."/>
            <person name="Cuomo C."/>
            <person name="Desiro A."/>
            <person name="Gervers K.A."/>
            <person name="Hundley H."/>
            <person name="Kuo A."/>
            <person name="LaButti K."/>
            <person name="Lang B.F."/>
            <person name="Lipzen A."/>
            <person name="O'Donnell K."/>
            <person name="Pangilinan J."/>
            <person name="Reynolds N."/>
            <person name="Sandor L."/>
            <person name="Smith M.W."/>
            <person name="Tsang A."/>
            <person name="Grigoriev I.V."/>
            <person name="Stajich J.E."/>
            <person name="Spatafora J.W."/>
        </authorList>
    </citation>
    <scope>NUCLEOTIDE SEQUENCE</scope>
    <source>
        <strain evidence="1">RSA 2281</strain>
    </source>
</reference>